<keyword evidence="2" id="KW-1185">Reference proteome</keyword>
<dbReference type="AlphaFoldDB" id="A0A6G7XHD2"/>
<gene>
    <name evidence="1" type="ORF">G7068_11775</name>
</gene>
<dbReference type="KEGG" id="lvi:G7068_11775"/>
<sequence length="132" mass="14315">MPEKQSGFFVTRASPRQIERIYNWMGEDIANLRREGYERMSDGSLSVPARFAGGAVQVLPASLPDGENSAMVELDLPGTGPVPFFPTEARALGQALIDVAEELRRDAPGSIKMTDLPGAIQAALRAEELQDD</sequence>
<reference evidence="1 2" key="1">
    <citation type="submission" date="2020-03" db="EMBL/GenBank/DDBJ databases">
        <title>Leucobacter sp. nov., isolated from beetles.</title>
        <authorList>
            <person name="Hyun D.-W."/>
            <person name="Bae J.-W."/>
        </authorList>
    </citation>
    <scope>NUCLEOTIDE SEQUENCE [LARGE SCALE GENOMIC DNA]</scope>
    <source>
        <strain evidence="1 2">HDW9C</strain>
    </source>
</reference>
<protein>
    <submittedName>
        <fullName evidence="1">Uncharacterized protein</fullName>
    </submittedName>
</protein>
<evidence type="ECO:0000313" key="1">
    <source>
        <dbReference type="EMBL" id="QIK63787.1"/>
    </source>
</evidence>
<organism evidence="1 2">
    <name type="scientific">Leucobacter viscericola</name>
    <dbReference type="NCBI Taxonomy" id="2714935"/>
    <lineage>
        <taxon>Bacteria</taxon>
        <taxon>Bacillati</taxon>
        <taxon>Actinomycetota</taxon>
        <taxon>Actinomycetes</taxon>
        <taxon>Micrococcales</taxon>
        <taxon>Microbacteriaceae</taxon>
        <taxon>Leucobacter</taxon>
    </lineage>
</organism>
<dbReference type="EMBL" id="CP049863">
    <property type="protein sequence ID" value="QIK63787.1"/>
    <property type="molecule type" value="Genomic_DNA"/>
</dbReference>
<accession>A0A6G7XHD2</accession>
<evidence type="ECO:0000313" key="2">
    <source>
        <dbReference type="Proteomes" id="UP000502677"/>
    </source>
</evidence>
<dbReference type="Proteomes" id="UP000502677">
    <property type="component" value="Chromosome"/>
</dbReference>
<proteinExistence type="predicted"/>
<name>A0A6G7XHD2_9MICO</name>
<dbReference type="RefSeq" id="WP_166292129.1">
    <property type="nucleotide sequence ID" value="NZ_CP049863.1"/>
</dbReference>